<keyword evidence="4" id="KW-0233">DNA recombination</keyword>
<evidence type="ECO:0000313" key="6">
    <source>
        <dbReference type="EMBL" id="KXV49432.1"/>
    </source>
</evidence>
<dbReference type="OrthoDB" id="102994at2"/>
<protein>
    <recommendedName>
        <fullName evidence="5">Tyr recombinase domain-containing protein</fullName>
    </recommendedName>
</protein>
<dbReference type="Proteomes" id="UP000075636">
    <property type="component" value="Unassembled WGS sequence"/>
</dbReference>
<evidence type="ECO:0000256" key="1">
    <source>
        <dbReference type="ARBA" id="ARBA00008857"/>
    </source>
</evidence>
<dbReference type="Pfam" id="PF00589">
    <property type="entry name" value="Phage_integrase"/>
    <property type="match status" value="1"/>
</dbReference>
<evidence type="ECO:0000313" key="7">
    <source>
        <dbReference type="Proteomes" id="UP000075636"/>
    </source>
</evidence>
<dbReference type="PANTHER" id="PTHR30349:SF41">
    <property type="entry name" value="INTEGRASE_RECOMBINASE PROTEIN MJ0367-RELATED"/>
    <property type="match status" value="1"/>
</dbReference>
<feature type="domain" description="Tyr recombinase" evidence="5">
    <location>
        <begin position="213"/>
        <end position="419"/>
    </location>
</feature>
<dbReference type="InterPro" id="IPR013762">
    <property type="entry name" value="Integrase-like_cat_sf"/>
</dbReference>
<dbReference type="GO" id="GO:0006310">
    <property type="term" value="P:DNA recombination"/>
    <property type="evidence" value="ECO:0007669"/>
    <property type="project" value="UniProtKB-KW"/>
</dbReference>
<sequence length="435" mass="50483">MPVHYDSKAPYTLFKRGSSWHMRFSIEGQGQVRHSLKTKDEHEAKRLAFEFYAEAKHNTKLGLKAKTKSFDEYMNMFLRQLERRAEQGVIKAEQFKRFYAILDRYAREFFRQESVAHLTSNKVTRYWDWRNAYWTDGPGKSVTHLEYERDGKQVRMPISPRSRKAPSSSTRATEAQALRAFFTWLRKEGHTKEVIEVESQKVKPNPRPGFTMEEFGKLNVISTRRALGDPDIHPRIMRDRLRLRAYIELMAFSGMRPPEAANLKWQDIHHFKPDIDGYDDEAKLACGKAIRLHVHGKGKKRPIVAMPEIYWSINQLWSLCREELGRDPEPSESPFINSRGNVQTSFRNGLNALLEEAGLLFDYTGAKRSAYSFRHFFATQMIIAGVPFYSLAANMGTSPEMLQSFYVDATSEHLAHQLQPQWKVLAERLGAELED</sequence>
<dbReference type="GO" id="GO:0003677">
    <property type="term" value="F:DNA binding"/>
    <property type="evidence" value="ECO:0007669"/>
    <property type="project" value="UniProtKB-KW"/>
</dbReference>
<dbReference type="InterPro" id="IPR011010">
    <property type="entry name" value="DNA_brk_join_enz"/>
</dbReference>
<reference evidence="6 7" key="1">
    <citation type="submission" date="2015-06" db="EMBL/GenBank/DDBJ databases">
        <title>Improved classification and identification of acetic acid bacteria using matrix-assisted laser desorption/ionization time-of-flight mass spectrometry; Gluconobacter nephelii and Gluconobacter uchimurae are later heterotypic synonyms of Gluconobacter japonicus and Gluconobacter oxydans, respectively.</title>
        <authorList>
            <person name="Li L."/>
            <person name="Cleenwerck I."/>
            <person name="De Vuyst L."/>
            <person name="Vandamme P."/>
        </authorList>
    </citation>
    <scope>NUCLEOTIDE SEQUENCE [LARGE SCALE GENOMIC DNA]</scope>
    <source>
        <strain evidence="6 7">LMG 1768</strain>
    </source>
</reference>
<dbReference type="AlphaFoldDB" id="A0A149TL76"/>
<comment type="similarity">
    <text evidence="1">Belongs to the 'phage' integrase family.</text>
</comment>
<dbReference type="Gene3D" id="1.10.443.10">
    <property type="entry name" value="Intergrase catalytic core"/>
    <property type="match status" value="1"/>
</dbReference>
<comment type="caution">
    <text evidence="6">The sequence shown here is derived from an EMBL/GenBank/DDBJ whole genome shotgun (WGS) entry which is preliminary data.</text>
</comment>
<evidence type="ECO:0000259" key="5">
    <source>
        <dbReference type="PROSITE" id="PS51898"/>
    </source>
</evidence>
<dbReference type="SUPFAM" id="SSF56349">
    <property type="entry name" value="DNA breaking-rejoining enzymes"/>
    <property type="match status" value="1"/>
</dbReference>
<evidence type="ECO:0000256" key="2">
    <source>
        <dbReference type="ARBA" id="ARBA00022908"/>
    </source>
</evidence>
<dbReference type="InterPro" id="IPR002104">
    <property type="entry name" value="Integrase_catalytic"/>
</dbReference>
<accession>A0A149TL76</accession>
<name>A0A149TL76_9PROT</name>
<organism evidence="6 7">
    <name type="scientific">Gluconobacter albidus</name>
    <dbReference type="NCBI Taxonomy" id="318683"/>
    <lineage>
        <taxon>Bacteria</taxon>
        <taxon>Pseudomonadati</taxon>
        <taxon>Pseudomonadota</taxon>
        <taxon>Alphaproteobacteria</taxon>
        <taxon>Acetobacterales</taxon>
        <taxon>Acetobacteraceae</taxon>
        <taxon>Gluconobacter</taxon>
    </lineage>
</organism>
<dbReference type="PATRIC" id="fig|318683.6.peg.1843"/>
<dbReference type="CDD" id="cd00397">
    <property type="entry name" value="DNA_BRE_C"/>
    <property type="match status" value="1"/>
</dbReference>
<evidence type="ECO:0000256" key="3">
    <source>
        <dbReference type="ARBA" id="ARBA00023125"/>
    </source>
</evidence>
<evidence type="ECO:0000256" key="4">
    <source>
        <dbReference type="ARBA" id="ARBA00023172"/>
    </source>
</evidence>
<keyword evidence="2" id="KW-0229">DNA integration</keyword>
<dbReference type="InterPro" id="IPR050090">
    <property type="entry name" value="Tyrosine_recombinase_XerCD"/>
</dbReference>
<gene>
    <name evidence="6" type="ORF">AD945_04320</name>
</gene>
<dbReference type="EMBL" id="LHZR01000095">
    <property type="protein sequence ID" value="KXV49432.1"/>
    <property type="molecule type" value="Genomic_DNA"/>
</dbReference>
<keyword evidence="3" id="KW-0238">DNA-binding</keyword>
<dbReference type="PANTHER" id="PTHR30349">
    <property type="entry name" value="PHAGE INTEGRASE-RELATED"/>
    <property type="match status" value="1"/>
</dbReference>
<dbReference type="PROSITE" id="PS51898">
    <property type="entry name" value="TYR_RECOMBINASE"/>
    <property type="match status" value="1"/>
</dbReference>
<proteinExistence type="inferred from homology"/>
<dbReference type="GO" id="GO:0015074">
    <property type="term" value="P:DNA integration"/>
    <property type="evidence" value="ECO:0007669"/>
    <property type="project" value="UniProtKB-KW"/>
</dbReference>
<dbReference type="RefSeq" id="WP_062106815.1">
    <property type="nucleotide sequence ID" value="NZ_LHZR01000095.1"/>
</dbReference>